<dbReference type="InterPro" id="IPR050983">
    <property type="entry name" value="GST_Omega/HSP26"/>
</dbReference>
<evidence type="ECO:0000259" key="1">
    <source>
        <dbReference type="PROSITE" id="PS50405"/>
    </source>
</evidence>
<protein>
    <recommendedName>
        <fullName evidence="1">GST C-terminal domain-containing protein</fullName>
    </recommendedName>
</protein>
<dbReference type="Gene3D" id="1.20.1050.10">
    <property type="match status" value="1"/>
</dbReference>
<dbReference type="Gene3D" id="3.40.30.10">
    <property type="entry name" value="Glutaredoxin"/>
    <property type="match status" value="1"/>
</dbReference>
<dbReference type="CDD" id="cd00570">
    <property type="entry name" value="GST_N_family"/>
    <property type="match status" value="1"/>
</dbReference>
<dbReference type="PANTHER" id="PTHR43968:SF14">
    <property type="entry name" value="GLUTATHIONE S-TRANSFERASE"/>
    <property type="match status" value="1"/>
</dbReference>
<accession>A0A0D3KTK7</accession>
<dbReference type="InterPro" id="IPR004045">
    <property type="entry name" value="Glutathione_S-Trfase_N"/>
</dbReference>
<dbReference type="AlphaFoldDB" id="A0A0D3KTK7"/>
<reference evidence="2" key="2">
    <citation type="submission" date="2024-10" db="UniProtKB">
        <authorList>
            <consortium name="EnsemblProtists"/>
        </authorList>
    </citation>
    <scope>IDENTIFICATION</scope>
</reference>
<dbReference type="PANTHER" id="PTHR43968">
    <property type="match status" value="1"/>
</dbReference>
<dbReference type="KEGG" id="ehx:EMIHUDRAFT_251553"/>
<name>A0A0D3KTK7_EMIH1</name>
<keyword evidence="3" id="KW-1185">Reference proteome</keyword>
<dbReference type="GeneID" id="17284366"/>
<dbReference type="STRING" id="2903.R1DVF6"/>
<sequence>MRHKEPNPLSLDDGLSASSMLLARGHSCRGAFSSASDILAAEQPTLLDPVLAPCPASPSGLTLFRERHGWCPYSEKVWLALELKGLAYKTVLIDNMGGGRPDWYRGQTPQIQWADGRTQGESMDIVKALDAEYPASRPLYPPEGASMSSVAQMISAFRQSFPSNARPSSRAAYLFSYSGPLSRSDFEKALDATEKLLAQHDEGPFFVGRELSAADVSWAPFLERYAAQLPCLHDGLLPRDASRWPRLAEWYAAMDE</sequence>
<dbReference type="Proteomes" id="UP000013827">
    <property type="component" value="Unassembled WGS sequence"/>
</dbReference>
<dbReference type="GO" id="GO:0005737">
    <property type="term" value="C:cytoplasm"/>
    <property type="evidence" value="ECO:0007669"/>
    <property type="project" value="TreeGrafter"/>
</dbReference>
<evidence type="ECO:0000313" key="2">
    <source>
        <dbReference type="EnsemblProtists" id="EOD39092"/>
    </source>
</evidence>
<dbReference type="HOGENOM" id="CLU_1088173_0_0_1"/>
<reference evidence="3" key="1">
    <citation type="journal article" date="2013" name="Nature">
        <title>Pan genome of the phytoplankton Emiliania underpins its global distribution.</title>
        <authorList>
            <person name="Read B.A."/>
            <person name="Kegel J."/>
            <person name="Klute M.J."/>
            <person name="Kuo A."/>
            <person name="Lefebvre S.C."/>
            <person name="Maumus F."/>
            <person name="Mayer C."/>
            <person name="Miller J."/>
            <person name="Monier A."/>
            <person name="Salamov A."/>
            <person name="Young J."/>
            <person name="Aguilar M."/>
            <person name="Claverie J.M."/>
            <person name="Frickenhaus S."/>
            <person name="Gonzalez K."/>
            <person name="Herman E.K."/>
            <person name="Lin Y.C."/>
            <person name="Napier J."/>
            <person name="Ogata H."/>
            <person name="Sarno A.F."/>
            <person name="Shmutz J."/>
            <person name="Schroeder D."/>
            <person name="de Vargas C."/>
            <person name="Verret F."/>
            <person name="von Dassow P."/>
            <person name="Valentin K."/>
            <person name="Van de Peer Y."/>
            <person name="Wheeler G."/>
            <person name="Dacks J.B."/>
            <person name="Delwiche C.F."/>
            <person name="Dyhrman S.T."/>
            <person name="Glockner G."/>
            <person name="John U."/>
            <person name="Richards T."/>
            <person name="Worden A.Z."/>
            <person name="Zhang X."/>
            <person name="Grigoriev I.V."/>
            <person name="Allen A.E."/>
            <person name="Bidle K."/>
            <person name="Borodovsky M."/>
            <person name="Bowler C."/>
            <person name="Brownlee C."/>
            <person name="Cock J.M."/>
            <person name="Elias M."/>
            <person name="Gladyshev V.N."/>
            <person name="Groth M."/>
            <person name="Guda C."/>
            <person name="Hadaegh A."/>
            <person name="Iglesias-Rodriguez M.D."/>
            <person name="Jenkins J."/>
            <person name="Jones B.M."/>
            <person name="Lawson T."/>
            <person name="Leese F."/>
            <person name="Lindquist E."/>
            <person name="Lobanov A."/>
            <person name="Lomsadze A."/>
            <person name="Malik S.B."/>
            <person name="Marsh M.E."/>
            <person name="Mackinder L."/>
            <person name="Mock T."/>
            <person name="Mueller-Roeber B."/>
            <person name="Pagarete A."/>
            <person name="Parker M."/>
            <person name="Probert I."/>
            <person name="Quesneville H."/>
            <person name="Raines C."/>
            <person name="Rensing S.A."/>
            <person name="Riano-Pachon D.M."/>
            <person name="Richier S."/>
            <person name="Rokitta S."/>
            <person name="Shiraiwa Y."/>
            <person name="Soanes D.M."/>
            <person name="van der Giezen M."/>
            <person name="Wahlund T.M."/>
            <person name="Williams B."/>
            <person name="Wilson W."/>
            <person name="Wolfe G."/>
            <person name="Wurch L.L."/>
        </authorList>
    </citation>
    <scope>NUCLEOTIDE SEQUENCE</scope>
</reference>
<dbReference type="RefSeq" id="XP_005791521.1">
    <property type="nucleotide sequence ID" value="XM_005791464.1"/>
</dbReference>
<dbReference type="InterPro" id="IPR036282">
    <property type="entry name" value="Glutathione-S-Trfase_C_sf"/>
</dbReference>
<organism evidence="2 3">
    <name type="scientific">Emiliania huxleyi (strain CCMP1516)</name>
    <dbReference type="NCBI Taxonomy" id="280463"/>
    <lineage>
        <taxon>Eukaryota</taxon>
        <taxon>Haptista</taxon>
        <taxon>Haptophyta</taxon>
        <taxon>Prymnesiophyceae</taxon>
        <taxon>Isochrysidales</taxon>
        <taxon>Noelaerhabdaceae</taxon>
        <taxon>Emiliania</taxon>
    </lineage>
</organism>
<proteinExistence type="predicted"/>
<dbReference type="SFLD" id="SFLDS00019">
    <property type="entry name" value="Glutathione_Transferase_(cytos"/>
    <property type="match status" value="1"/>
</dbReference>
<dbReference type="SUPFAM" id="SSF47616">
    <property type="entry name" value="GST C-terminal domain-like"/>
    <property type="match status" value="1"/>
</dbReference>
<dbReference type="InterPro" id="IPR036249">
    <property type="entry name" value="Thioredoxin-like_sf"/>
</dbReference>
<dbReference type="Pfam" id="PF13410">
    <property type="entry name" value="GST_C_2"/>
    <property type="match status" value="1"/>
</dbReference>
<dbReference type="InterPro" id="IPR010987">
    <property type="entry name" value="Glutathione-S-Trfase_C-like"/>
</dbReference>
<dbReference type="EnsemblProtists" id="EOD39092">
    <property type="protein sequence ID" value="EOD39092"/>
    <property type="gene ID" value="EMIHUDRAFT_251553"/>
</dbReference>
<dbReference type="Pfam" id="PF13409">
    <property type="entry name" value="GST_N_2"/>
    <property type="match status" value="1"/>
</dbReference>
<dbReference type="SUPFAM" id="SSF52833">
    <property type="entry name" value="Thioredoxin-like"/>
    <property type="match status" value="1"/>
</dbReference>
<dbReference type="InterPro" id="IPR040079">
    <property type="entry name" value="Glutathione_S-Trfase"/>
</dbReference>
<feature type="domain" description="GST C-terminal" evidence="1">
    <location>
        <begin position="140"/>
        <end position="256"/>
    </location>
</feature>
<evidence type="ECO:0000313" key="3">
    <source>
        <dbReference type="Proteomes" id="UP000013827"/>
    </source>
</evidence>
<dbReference type="PROSITE" id="PS50405">
    <property type="entry name" value="GST_CTER"/>
    <property type="match status" value="1"/>
</dbReference>